<dbReference type="Proteomes" id="UP000278632">
    <property type="component" value="Unassembled WGS sequence"/>
</dbReference>
<keyword evidence="4" id="KW-1185">Reference proteome</keyword>
<evidence type="ECO:0008006" key="5">
    <source>
        <dbReference type="Google" id="ProtNLM"/>
    </source>
</evidence>
<proteinExistence type="predicted"/>
<feature type="transmembrane region" description="Helical" evidence="2">
    <location>
        <begin position="181"/>
        <end position="204"/>
    </location>
</feature>
<evidence type="ECO:0000313" key="3">
    <source>
        <dbReference type="EMBL" id="RNL48407.1"/>
    </source>
</evidence>
<dbReference type="AlphaFoldDB" id="A0A3N0BKF9"/>
<dbReference type="EMBL" id="QICD01000002">
    <property type="protein sequence ID" value="RNL48407.1"/>
    <property type="molecule type" value="Genomic_DNA"/>
</dbReference>
<dbReference type="PANTHER" id="PTHR38454">
    <property type="entry name" value="INTEGRAL MEMBRANE PROTEIN-RELATED"/>
    <property type="match status" value="1"/>
</dbReference>
<feature type="transmembrane region" description="Helical" evidence="2">
    <location>
        <begin position="152"/>
        <end position="174"/>
    </location>
</feature>
<sequence>MQEYRPYQKRVVLASFTSTDQTASSLGSNIERKKQAVRAWEGNNPSRKRRVYFGCYTAAFIVVAFITLFVYPSNGRALIWNIDGIEQYYPFFVYEGQWLREIVGNLLSGQGLQIPLWVHELGYGMDVPSTLDTFFDPLNLLSGLCPERYSEYLFQFLVVFRLYLAGAAFSLLALRFKIGRFPTLIGALLYALCGTAMAVAYWPAGAWPLVLFPLLLLGVEKVLAKERPYTFIAAVAAFFIISYYFSYMACLLLLPYCAVRVFQTQKSVNAVRFLGWTLRFFGFLAIGVLIACFALVPSLVGLFGLERFTDNSVTVPLFYSHHYYTSLASGFLSMAGVGSDCYIGFGGLAFLSCALLFSKRRQNTSLKIAFVAGTIMLMIPAVGSFLNGMNYATNRWVWAYALVVCFIVARMLPSMLHLDKRSVKVLIIASIIYGTIVFVVAPMRTEAMLAAGIVLAATLFVVAQRDMAAKTRRIAVVCCLTAGLTVNAFYFVSPDEGGVGKLSSPLGYAYPRITSDSPNHLVSDLQAPGIWRYDGSSSALERTRNDSLVLGLKGFDFYNSSYNSAIDDFHTELALNRTNINFSYNDLGGRAILESLMGVKYYLSTEAGFPLVHLYDDPNKIVATGVVRDIPYQVHEGSNVLPLAFAYDSYVPRSEYLSLSPAQRQEALLQGVVLDESSLPATDRKQESRTVPSVVSASNGLSVEDGVIRVLKPGATLTLSFEGLANSETYFYIDGLHFKGVSPVEESKRRGEFDNLAWFRKALLLQKDMNWTEPRRYNIGLGSDKAPGMRQIDNYTNASHLYGGKDEWLVNMGYSKEPQTSITLHFDLKGDYRFTNMSVVCQPVKNMSNRIDALKADPVEDLKFGTNEITASIDASKPKALFLSVPYSKGWTATVDGKPAEIKRANTAFMALELEAGHHEIELRYLTPGLREGMILSGVGLAALVGLALVRRILRSRVRGAQATASASTRADAQSSGQRQEEHERNSR</sequence>
<dbReference type="Pfam" id="PF09586">
    <property type="entry name" value="YfhO"/>
    <property type="match status" value="1"/>
</dbReference>
<feature type="compositionally biased region" description="Polar residues" evidence="1">
    <location>
        <begin position="964"/>
        <end position="978"/>
    </location>
</feature>
<feature type="transmembrane region" description="Helical" evidence="2">
    <location>
        <begin position="323"/>
        <end position="356"/>
    </location>
</feature>
<feature type="compositionally biased region" description="Basic and acidic residues" evidence="1">
    <location>
        <begin position="979"/>
        <end position="988"/>
    </location>
</feature>
<protein>
    <recommendedName>
        <fullName evidence="5">YfhO family protein</fullName>
    </recommendedName>
</protein>
<evidence type="ECO:0000256" key="2">
    <source>
        <dbReference type="SAM" id="Phobius"/>
    </source>
</evidence>
<feature type="region of interest" description="Disordered" evidence="1">
    <location>
        <begin position="964"/>
        <end position="988"/>
    </location>
</feature>
<dbReference type="PANTHER" id="PTHR38454:SF1">
    <property type="entry name" value="INTEGRAL MEMBRANE PROTEIN"/>
    <property type="match status" value="1"/>
</dbReference>
<feature type="transmembrane region" description="Helical" evidence="2">
    <location>
        <begin position="933"/>
        <end position="950"/>
    </location>
</feature>
<gene>
    <name evidence="3" type="ORF">DMP08_01990</name>
</gene>
<feature type="transmembrane region" description="Helical" evidence="2">
    <location>
        <begin position="425"/>
        <end position="441"/>
    </location>
</feature>
<feature type="transmembrane region" description="Helical" evidence="2">
    <location>
        <begin position="231"/>
        <end position="259"/>
    </location>
</feature>
<keyword evidence="2" id="KW-0812">Transmembrane</keyword>
<feature type="transmembrane region" description="Helical" evidence="2">
    <location>
        <begin position="368"/>
        <end position="389"/>
    </location>
</feature>
<accession>A0A3N0BKF9</accession>
<organism evidence="3 4">
    <name type="scientific">Paraeggerthella hongkongensis</name>
    <dbReference type="NCBI Taxonomy" id="230658"/>
    <lineage>
        <taxon>Bacteria</taxon>
        <taxon>Bacillati</taxon>
        <taxon>Actinomycetota</taxon>
        <taxon>Coriobacteriia</taxon>
        <taxon>Eggerthellales</taxon>
        <taxon>Eggerthellaceae</taxon>
        <taxon>Paraeggerthella</taxon>
    </lineage>
</organism>
<feature type="transmembrane region" description="Helical" evidence="2">
    <location>
        <begin position="395"/>
        <end position="413"/>
    </location>
</feature>
<name>A0A3N0BKF9_9ACTN</name>
<comment type="caution">
    <text evidence="3">The sequence shown here is derived from an EMBL/GenBank/DDBJ whole genome shotgun (WGS) entry which is preliminary data.</text>
</comment>
<feature type="transmembrane region" description="Helical" evidence="2">
    <location>
        <begin position="447"/>
        <end position="463"/>
    </location>
</feature>
<feature type="transmembrane region" description="Helical" evidence="2">
    <location>
        <begin position="51"/>
        <end position="71"/>
    </location>
</feature>
<keyword evidence="2" id="KW-1133">Transmembrane helix</keyword>
<reference evidence="4" key="1">
    <citation type="submission" date="2018-05" db="EMBL/GenBank/DDBJ databases">
        <title>Genome Sequencing of selected type strains of the family Eggerthellaceae.</title>
        <authorList>
            <person name="Danylec N."/>
            <person name="Stoll D.A."/>
            <person name="Doetsch A."/>
            <person name="Huch M."/>
        </authorList>
    </citation>
    <scope>NUCLEOTIDE SEQUENCE [LARGE SCALE GENOMIC DNA]</scope>
    <source>
        <strain evidence="4">DSM 16106</strain>
    </source>
</reference>
<keyword evidence="2" id="KW-0472">Membrane</keyword>
<feature type="transmembrane region" description="Helical" evidence="2">
    <location>
        <begin position="280"/>
        <end position="303"/>
    </location>
</feature>
<evidence type="ECO:0000313" key="4">
    <source>
        <dbReference type="Proteomes" id="UP000278632"/>
    </source>
</evidence>
<dbReference type="InterPro" id="IPR018580">
    <property type="entry name" value="Uncharacterised_YfhO"/>
</dbReference>
<evidence type="ECO:0000256" key="1">
    <source>
        <dbReference type="SAM" id="MobiDB-lite"/>
    </source>
</evidence>
<feature type="transmembrane region" description="Helical" evidence="2">
    <location>
        <begin position="475"/>
        <end position="493"/>
    </location>
</feature>